<comment type="caution">
    <text evidence="2">The sequence shown here is derived from an EMBL/GenBank/DDBJ whole genome shotgun (WGS) entry which is preliminary data.</text>
</comment>
<feature type="region of interest" description="Disordered" evidence="1">
    <location>
        <begin position="1"/>
        <end position="26"/>
    </location>
</feature>
<dbReference type="EMBL" id="JBBPBN010000010">
    <property type="protein sequence ID" value="KAK9029907.1"/>
    <property type="molecule type" value="Genomic_DNA"/>
</dbReference>
<reference evidence="2 3" key="1">
    <citation type="journal article" date="2024" name="G3 (Bethesda)">
        <title>Genome assembly of Hibiscus sabdariffa L. provides insights into metabolisms of medicinal natural products.</title>
        <authorList>
            <person name="Kim T."/>
        </authorList>
    </citation>
    <scope>NUCLEOTIDE SEQUENCE [LARGE SCALE GENOMIC DNA]</scope>
    <source>
        <strain evidence="2">TK-2024</strain>
        <tissue evidence="2">Old leaves</tissue>
    </source>
</reference>
<protein>
    <submittedName>
        <fullName evidence="2">Uncharacterized protein</fullName>
    </submittedName>
</protein>
<evidence type="ECO:0000313" key="2">
    <source>
        <dbReference type="EMBL" id="KAK9029907.1"/>
    </source>
</evidence>
<name>A0ABR2SXD2_9ROSI</name>
<feature type="compositionally biased region" description="Low complexity" evidence="1">
    <location>
        <begin position="13"/>
        <end position="24"/>
    </location>
</feature>
<gene>
    <name evidence="2" type="ORF">V6N11_031349</name>
</gene>
<organism evidence="2 3">
    <name type="scientific">Hibiscus sabdariffa</name>
    <name type="common">roselle</name>
    <dbReference type="NCBI Taxonomy" id="183260"/>
    <lineage>
        <taxon>Eukaryota</taxon>
        <taxon>Viridiplantae</taxon>
        <taxon>Streptophyta</taxon>
        <taxon>Embryophyta</taxon>
        <taxon>Tracheophyta</taxon>
        <taxon>Spermatophyta</taxon>
        <taxon>Magnoliopsida</taxon>
        <taxon>eudicotyledons</taxon>
        <taxon>Gunneridae</taxon>
        <taxon>Pentapetalae</taxon>
        <taxon>rosids</taxon>
        <taxon>malvids</taxon>
        <taxon>Malvales</taxon>
        <taxon>Malvaceae</taxon>
        <taxon>Malvoideae</taxon>
        <taxon>Hibiscus</taxon>
    </lineage>
</organism>
<evidence type="ECO:0000313" key="3">
    <source>
        <dbReference type="Proteomes" id="UP001396334"/>
    </source>
</evidence>
<dbReference type="Proteomes" id="UP001396334">
    <property type="component" value="Unassembled WGS sequence"/>
</dbReference>
<keyword evidence="3" id="KW-1185">Reference proteome</keyword>
<accession>A0ABR2SXD2</accession>
<proteinExistence type="predicted"/>
<evidence type="ECO:0000256" key="1">
    <source>
        <dbReference type="SAM" id="MobiDB-lite"/>
    </source>
</evidence>
<sequence>MYETMRAKSALDSTTPSPDSLKLPSLPPPVVISVSQDRRPKARPSFSLSPFSFTGYGPPMATKTASTVRFRCRRPPVAARWRWGDCGWFNGDKGGEWWWTSEIGSGVGLRVRMGGEGMVVKGEVSWLVSSVWCKGGAVKVAKVLDRWVREADGGCCSEVRW</sequence>